<dbReference type="Gene3D" id="3.30.720.110">
    <property type="match status" value="1"/>
</dbReference>
<dbReference type="PANTHER" id="PTHR34109:SF1">
    <property type="entry name" value="VOC DOMAIN-CONTAINING PROTEIN"/>
    <property type="match status" value="1"/>
</dbReference>
<dbReference type="EMBL" id="LOTN01000072">
    <property type="protein sequence ID" value="KUZ81372.1"/>
    <property type="molecule type" value="Genomic_DNA"/>
</dbReference>
<dbReference type="InterPro" id="IPR004360">
    <property type="entry name" value="Glyas_Fos-R_dOase_dom"/>
</dbReference>
<comment type="caution">
    <text evidence="2">The sequence shown here is derived from an EMBL/GenBank/DDBJ whole genome shotgun (WGS) entry which is preliminary data.</text>
</comment>
<organism evidence="2 3">
    <name type="scientific">Burkholderia ubonensis</name>
    <dbReference type="NCBI Taxonomy" id="101571"/>
    <lineage>
        <taxon>Bacteria</taxon>
        <taxon>Pseudomonadati</taxon>
        <taxon>Pseudomonadota</taxon>
        <taxon>Betaproteobacteria</taxon>
        <taxon>Burkholderiales</taxon>
        <taxon>Burkholderiaceae</taxon>
        <taxon>Burkholderia</taxon>
        <taxon>Burkholderia cepacia complex</taxon>
    </lineage>
</organism>
<dbReference type="Gene3D" id="3.30.720.120">
    <property type="match status" value="1"/>
</dbReference>
<reference evidence="2 3" key="1">
    <citation type="submission" date="2015-11" db="EMBL/GenBank/DDBJ databases">
        <title>Expanding the genomic diversity of Burkholderia species for the development of highly accurate diagnostics.</title>
        <authorList>
            <person name="Sahl J."/>
            <person name="Keim P."/>
            <person name="Wagner D."/>
        </authorList>
    </citation>
    <scope>NUCLEOTIDE SEQUENCE [LARGE SCALE GENOMIC DNA]</scope>
    <source>
        <strain evidence="2 3">RF32-BP4</strain>
    </source>
</reference>
<evidence type="ECO:0000259" key="1">
    <source>
        <dbReference type="PROSITE" id="PS51819"/>
    </source>
</evidence>
<proteinExistence type="predicted"/>
<evidence type="ECO:0000313" key="2">
    <source>
        <dbReference type="EMBL" id="KUZ81372.1"/>
    </source>
</evidence>
<dbReference type="Pfam" id="PF00903">
    <property type="entry name" value="Glyoxalase"/>
    <property type="match status" value="1"/>
</dbReference>
<gene>
    <name evidence="2" type="ORF">WI38_32505</name>
</gene>
<dbReference type="PROSITE" id="PS51819">
    <property type="entry name" value="VOC"/>
    <property type="match status" value="1"/>
</dbReference>
<dbReference type="InterPro" id="IPR037523">
    <property type="entry name" value="VOC_core"/>
</dbReference>
<dbReference type="RefSeq" id="WP_059613469.1">
    <property type="nucleotide sequence ID" value="NZ_JBGRUR010000008.1"/>
</dbReference>
<protein>
    <submittedName>
        <fullName evidence="2">Glyoxalase</fullName>
    </submittedName>
</protein>
<dbReference type="Proteomes" id="UP000065521">
    <property type="component" value="Unassembled WGS sequence"/>
</dbReference>
<dbReference type="InterPro" id="IPR029068">
    <property type="entry name" value="Glyas_Bleomycin-R_OHBP_Dase"/>
</dbReference>
<sequence length="153" mass="16551">MTTPSRRPAVSPAVFYRDPWAALDWLERAFGFARSVVISAPDGKLAHAELTCAGGTLMVGGEWAEFVTSPLDVGGRNTQCVHVQLADGIDAHCERARQAGAVILQEPADQFWGDRTYRARDPEQHVWTFGQQVRAVSAGEAAAATGLKIEGWS</sequence>
<dbReference type="PANTHER" id="PTHR34109">
    <property type="entry name" value="BNAUNNG04460D PROTEIN-RELATED"/>
    <property type="match status" value="1"/>
</dbReference>
<accession>A0A102JVH2</accession>
<feature type="domain" description="VOC" evidence="1">
    <location>
        <begin position="8"/>
        <end position="132"/>
    </location>
</feature>
<dbReference type="SUPFAM" id="SSF54593">
    <property type="entry name" value="Glyoxalase/Bleomycin resistance protein/Dihydroxybiphenyl dioxygenase"/>
    <property type="match status" value="1"/>
</dbReference>
<evidence type="ECO:0000313" key="3">
    <source>
        <dbReference type="Proteomes" id="UP000065521"/>
    </source>
</evidence>
<dbReference type="AlphaFoldDB" id="A0A102JVH2"/>
<name>A0A102JVH2_9BURK</name>